<dbReference type="Gene3D" id="1.10.287.610">
    <property type="entry name" value="Helix hairpin bin"/>
    <property type="match status" value="1"/>
</dbReference>
<dbReference type="SMART" id="SM00278">
    <property type="entry name" value="HhH1"/>
    <property type="match status" value="3"/>
</dbReference>
<dbReference type="SUPFAM" id="SSF56091">
    <property type="entry name" value="DNA ligase/mRNA capping enzyme, catalytic domain"/>
    <property type="match status" value="1"/>
</dbReference>
<feature type="binding site" evidence="14">
    <location>
        <position position="468"/>
    </location>
    <ligand>
        <name>Zn(2+)</name>
        <dbReference type="ChEBI" id="CHEBI:29105"/>
    </ligand>
</feature>
<dbReference type="InterPro" id="IPR036420">
    <property type="entry name" value="BRCT_dom_sf"/>
</dbReference>
<dbReference type="GO" id="GO:0046872">
    <property type="term" value="F:metal ion binding"/>
    <property type="evidence" value="ECO:0007669"/>
    <property type="project" value="UniProtKB-KW"/>
</dbReference>
<dbReference type="Pfam" id="PF01653">
    <property type="entry name" value="DNA_ligase_aden"/>
    <property type="match status" value="1"/>
</dbReference>
<dbReference type="FunFam" id="1.10.150.20:FF:000007">
    <property type="entry name" value="DNA ligase"/>
    <property type="match status" value="1"/>
</dbReference>
<feature type="binding site" evidence="14">
    <location>
        <begin position="79"/>
        <end position="80"/>
    </location>
    <ligand>
        <name>NAD(+)</name>
        <dbReference type="ChEBI" id="CHEBI:57540"/>
    </ligand>
</feature>
<dbReference type="InterPro" id="IPR013839">
    <property type="entry name" value="DNAligase_adenylation"/>
</dbReference>
<evidence type="ECO:0000256" key="8">
    <source>
        <dbReference type="ARBA" id="ARBA00022833"/>
    </source>
</evidence>
<feature type="domain" description="BRCT" evidence="16">
    <location>
        <begin position="634"/>
        <end position="704"/>
    </location>
</feature>
<dbReference type="InterPro" id="IPR003583">
    <property type="entry name" value="Hlx-hairpin-Hlx_DNA-bd_motif"/>
</dbReference>
<comment type="function">
    <text evidence="1 14">DNA ligase that catalyzes the formation of phosphodiester linkages between 5'-phosphoryl and 3'-hydroxyl groups in double-stranded DNA using NAD as a coenzyme and as the energy source for the reaction. It is essential for DNA replication and repair of damaged DNA.</text>
</comment>
<evidence type="ECO:0000313" key="17">
    <source>
        <dbReference type="EMBL" id="MBA4724328.1"/>
    </source>
</evidence>
<comment type="similarity">
    <text evidence="13 14">Belongs to the NAD-dependent DNA ligase family. LigA subfamily.</text>
</comment>
<dbReference type="NCBIfam" id="TIGR00575">
    <property type="entry name" value="dnlj"/>
    <property type="match status" value="1"/>
</dbReference>
<dbReference type="SUPFAM" id="SSF47781">
    <property type="entry name" value="RuvA domain 2-like"/>
    <property type="match status" value="1"/>
</dbReference>
<feature type="binding site" evidence="14">
    <location>
        <position position="111"/>
    </location>
    <ligand>
        <name>NAD(+)</name>
        <dbReference type="ChEBI" id="CHEBI:57540"/>
    </ligand>
</feature>
<evidence type="ECO:0000256" key="7">
    <source>
        <dbReference type="ARBA" id="ARBA00022763"/>
    </source>
</evidence>
<dbReference type="InterPro" id="IPR004150">
    <property type="entry name" value="NAD_DNA_ligase_OB"/>
</dbReference>
<sequence>MSIEDYEKLKNIIRSHDYNYYVLDDPEITDIEYDNLFRSLIEFENKNSSLITSDSPTQRVGISPSSGFITYTHKKQMLSLSNVFSKDELDEFFTRLKKRLPDVNEFDILCEPKMDGAAVSLIYKNGILFKGVTRGDGSVGEDITSNIKTIKSIPQKTLLTNKLATPNYLEIRGEVFISKNDFIKLNQNAIKNDEKTFANPRNAAAGSLRQLDPSITSKRPLSFIAHGFGQCDGIDFTGLDDFFNKISLLGLPVNKLNRLVRSSSGCLDYYEEILNNRETIPYDIDGVVYKLNSFDYQHRVGEISRSPRWAIAHKFPAEEASTIIEDIQFQVGRTGTLTPVAKLKPVLVGGVTVSNCTLHNIDELERLDPRVGDTVIIRRAGDVIPQIVKVVTSNRVNSEKVTIPEKCPTCESEVVQFNASDWSIYDNKNAKKIKTFGSKLEAEYYLISNDKEGLALKEIKNKAAFIKCSSNYSCPDILRGNLIHFVSRKAFDIEGLGQEIINTLINEGYIKDQADIFKLHIHKSELERMDGFGKKSINNLLDAIDKSRNIDLSKLIYSLGIPEVGEATSRNLAVSFLTFEIIKKASFDELIGIEDIGSKVAANIITFFKSEDMNHIIDKLLPELSINKLEVLSNAEMPLKDISIVLTGKLAMFSRDEIKENLISMGAKVSSSVSKNTNLVIAGDNAGSKLKKANELGINVITEEEYSDFLNEPKKYI</sequence>
<comment type="catalytic activity">
    <reaction evidence="12 14 15">
        <text>NAD(+) + (deoxyribonucleotide)n-3'-hydroxyl + 5'-phospho-(deoxyribonucleotide)m = (deoxyribonucleotide)n+m + AMP + beta-nicotinamide D-nucleotide.</text>
        <dbReference type="EC" id="6.5.1.2"/>
    </reaction>
</comment>
<dbReference type="AlphaFoldDB" id="A0A838YXU1"/>
<dbReference type="GO" id="GO:0006281">
    <property type="term" value="P:DNA repair"/>
    <property type="evidence" value="ECO:0007669"/>
    <property type="project" value="UniProtKB-KW"/>
</dbReference>
<dbReference type="InterPro" id="IPR001679">
    <property type="entry name" value="DNA_ligase"/>
</dbReference>
<evidence type="ECO:0000256" key="2">
    <source>
        <dbReference type="ARBA" id="ARBA00012722"/>
    </source>
</evidence>
<dbReference type="Gene3D" id="1.10.150.20">
    <property type="entry name" value="5' to 3' exonuclease, C-terminal subdomain"/>
    <property type="match status" value="2"/>
</dbReference>
<accession>A0A838YXU1</accession>
<dbReference type="InterPro" id="IPR012340">
    <property type="entry name" value="NA-bd_OB-fold"/>
</dbReference>
<evidence type="ECO:0000256" key="13">
    <source>
        <dbReference type="ARBA" id="ARBA00060881"/>
    </source>
</evidence>
<dbReference type="GO" id="GO:0003911">
    <property type="term" value="F:DNA ligase (NAD+) activity"/>
    <property type="evidence" value="ECO:0007669"/>
    <property type="project" value="UniProtKB-UniRule"/>
</dbReference>
<keyword evidence="6 14" id="KW-0479">Metal-binding</keyword>
<keyword evidence="9 14" id="KW-0460">Magnesium</keyword>
<feature type="active site" description="N6-AMP-lysine intermediate" evidence="14">
    <location>
        <position position="113"/>
    </location>
</feature>
<dbReference type="InterPro" id="IPR013840">
    <property type="entry name" value="DNAligase_N"/>
</dbReference>
<evidence type="ECO:0000256" key="14">
    <source>
        <dbReference type="HAMAP-Rule" id="MF_01588"/>
    </source>
</evidence>
<dbReference type="GO" id="GO:0005829">
    <property type="term" value="C:cytosol"/>
    <property type="evidence" value="ECO:0007669"/>
    <property type="project" value="TreeGrafter"/>
</dbReference>
<evidence type="ECO:0000259" key="16">
    <source>
        <dbReference type="PROSITE" id="PS50172"/>
    </source>
</evidence>
<dbReference type="EC" id="6.5.1.2" evidence="2 14"/>
<dbReference type="Gene3D" id="3.30.470.30">
    <property type="entry name" value="DNA ligase/mRNA capping enzyme"/>
    <property type="match status" value="1"/>
</dbReference>
<evidence type="ECO:0000256" key="11">
    <source>
        <dbReference type="ARBA" id="ARBA00023204"/>
    </source>
</evidence>
<dbReference type="FunFam" id="2.40.50.140:FF:000012">
    <property type="entry name" value="DNA ligase"/>
    <property type="match status" value="1"/>
</dbReference>
<keyword evidence="7 14" id="KW-0227">DNA damage</keyword>
<organism evidence="17 18">
    <name type="scientific">SAR86 cluster bacterium</name>
    <dbReference type="NCBI Taxonomy" id="2030880"/>
    <lineage>
        <taxon>Bacteria</taxon>
        <taxon>Pseudomonadati</taxon>
        <taxon>Pseudomonadota</taxon>
        <taxon>Gammaproteobacteria</taxon>
        <taxon>SAR86 cluster</taxon>
    </lineage>
</organism>
<dbReference type="PANTHER" id="PTHR23389">
    <property type="entry name" value="CHROMOSOME TRANSMISSION FIDELITY FACTOR 18"/>
    <property type="match status" value="1"/>
</dbReference>
<dbReference type="PROSITE" id="PS01055">
    <property type="entry name" value="DNA_LIGASE_N1"/>
    <property type="match status" value="1"/>
</dbReference>
<evidence type="ECO:0000256" key="3">
    <source>
        <dbReference type="ARBA" id="ARBA00013308"/>
    </source>
</evidence>
<dbReference type="SMART" id="SM00532">
    <property type="entry name" value="LIGANc"/>
    <property type="match status" value="1"/>
</dbReference>
<dbReference type="SUPFAM" id="SSF52113">
    <property type="entry name" value="BRCT domain"/>
    <property type="match status" value="1"/>
</dbReference>
<keyword evidence="8 14" id="KW-0862">Zinc</keyword>
<dbReference type="CDD" id="cd17748">
    <property type="entry name" value="BRCT_DNA_ligase_like"/>
    <property type="match status" value="1"/>
</dbReference>
<dbReference type="PANTHER" id="PTHR23389:SF9">
    <property type="entry name" value="DNA LIGASE"/>
    <property type="match status" value="1"/>
</dbReference>
<evidence type="ECO:0000256" key="10">
    <source>
        <dbReference type="ARBA" id="ARBA00023027"/>
    </source>
</evidence>
<dbReference type="PROSITE" id="PS01056">
    <property type="entry name" value="DNA_LIGASE_N2"/>
    <property type="match status" value="1"/>
</dbReference>
<comment type="caution">
    <text evidence="14">Lacks conserved residue(s) required for the propagation of feature annotation.</text>
</comment>
<evidence type="ECO:0000256" key="4">
    <source>
        <dbReference type="ARBA" id="ARBA00022598"/>
    </source>
</evidence>
<dbReference type="Pfam" id="PF00533">
    <property type="entry name" value="BRCT"/>
    <property type="match status" value="1"/>
</dbReference>
<keyword evidence="11 14" id="KW-0234">DNA repair</keyword>
<dbReference type="InterPro" id="IPR033136">
    <property type="entry name" value="DNA_ligase_CS"/>
</dbReference>
<dbReference type="GO" id="GO:0006260">
    <property type="term" value="P:DNA replication"/>
    <property type="evidence" value="ECO:0007669"/>
    <property type="project" value="UniProtKB-KW"/>
</dbReference>
<dbReference type="SMART" id="SM00292">
    <property type="entry name" value="BRCT"/>
    <property type="match status" value="1"/>
</dbReference>
<keyword evidence="5 14" id="KW-0235">DNA replication</keyword>
<evidence type="ECO:0000256" key="15">
    <source>
        <dbReference type="RuleBase" id="RU000618"/>
    </source>
</evidence>
<keyword evidence="14" id="KW-0464">Manganese</keyword>
<comment type="caution">
    <text evidence="17">The sequence shown here is derived from an EMBL/GenBank/DDBJ whole genome shotgun (WGS) entry which is preliminary data.</text>
</comment>
<dbReference type="Gene3D" id="3.40.50.10190">
    <property type="entry name" value="BRCT domain"/>
    <property type="match status" value="1"/>
</dbReference>
<dbReference type="NCBIfam" id="NF005932">
    <property type="entry name" value="PRK07956.1"/>
    <property type="match status" value="1"/>
</dbReference>
<feature type="binding site" evidence="14">
    <location>
        <position position="134"/>
    </location>
    <ligand>
        <name>NAD(+)</name>
        <dbReference type="ChEBI" id="CHEBI:57540"/>
    </ligand>
</feature>
<protein>
    <recommendedName>
        <fullName evidence="3 14">DNA ligase</fullName>
        <ecNumber evidence="2 14">6.5.1.2</ecNumber>
    </recommendedName>
    <alternativeName>
        <fullName evidence="14">Polydeoxyribonucleotide synthase [NAD(+)]</fullName>
    </alternativeName>
</protein>
<dbReference type="EMBL" id="JACETM010000046">
    <property type="protein sequence ID" value="MBA4724328.1"/>
    <property type="molecule type" value="Genomic_DNA"/>
</dbReference>
<evidence type="ECO:0000256" key="12">
    <source>
        <dbReference type="ARBA" id="ARBA00034005"/>
    </source>
</evidence>
<feature type="binding site" evidence="14">
    <location>
        <position position="290"/>
    </location>
    <ligand>
        <name>NAD(+)</name>
        <dbReference type="ChEBI" id="CHEBI:57540"/>
    </ligand>
</feature>
<feature type="binding site" evidence="14">
    <location>
        <begin position="30"/>
        <end position="34"/>
    </location>
    <ligand>
        <name>NAD(+)</name>
        <dbReference type="ChEBI" id="CHEBI:57540"/>
    </ligand>
</feature>
<gene>
    <name evidence="14 17" type="primary">ligA</name>
    <name evidence="17" type="ORF">H2021_03820</name>
</gene>
<dbReference type="Gene3D" id="2.40.50.140">
    <property type="entry name" value="Nucleic acid-binding proteins"/>
    <property type="match status" value="1"/>
</dbReference>
<keyword evidence="4 14" id="KW-0436">Ligase</keyword>
<dbReference type="Pfam" id="PF03120">
    <property type="entry name" value="OB_DNA_ligase"/>
    <property type="match status" value="1"/>
</dbReference>
<proteinExistence type="inferred from homology"/>
<dbReference type="SUPFAM" id="SSF50249">
    <property type="entry name" value="Nucleic acid-binding proteins"/>
    <property type="match status" value="1"/>
</dbReference>
<evidence type="ECO:0000256" key="1">
    <source>
        <dbReference type="ARBA" id="ARBA00004067"/>
    </source>
</evidence>
<dbReference type="GO" id="GO:0003677">
    <property type="term" value="F:DNA binding"/>
    <property type="evidence" value="ECO:0007669"/>
    <property type="project" value="InterPro"/>
</dbReference>
<dbReference type="PROSITE" id="PS50172">
    <property type="entry name" value="BRCT"/>
    <property type="match status" value="1"/>
</dbReference>
<comment type="cofactor">
    <cofactor evidence="14">
        <name>Mg(2+)</name>
        <dbReference type="ChEBI" id="CHEBI:18420"/>
    </cofactor>
    <cofactor evidence="14">
        <name>Mn(2+)</name>
        <dbReference type="ChEBI" id="CHEBI:29035"/>
    </cofactor>
</comment>
<keyword evidence="10 14" id="KW-0520">NAD</keyword>
<name>A0A838YXU1_9GAMM</name>
<dbReference type="FunFam" id="3.30.470.30:FF:000001">
    <property type="entry name" value="DNA ligase"/>
    <property type="match status" value="1"/>
</dbReference>
<dbReference type="InterPro" id="IPR041663">
    <property type="entry name" value="DisA/LigA_HHH"/>
</dbReference>
<feature type="binding site" evidence="14">
    <location>
        <position position="174"/>
    </location>
    <ligand>
        <name>NAD(+)</name>
        <dbReference type="ChEBI" id="CHEBI:57540"/>
    </ligand>
</feature>
<evidence type="ECO:0000256" key="6">
    <source>
        <dbReference type="ARBA" id="ARBA00022723"/>
    </source>
</evidence>
<dbReference type="PIRSF" id="PIRSF001604">
    <property type="entry name" value="LigA"/>
    <property type="match status" value="1"/>
</dbReference>
<dbReference type="Pfam" id="PF12826">
    <property type="entry name" value="HHH_2"/>
    <property type="match status" value="1"/>
</dbReference>
<evidence type="ECO:0000256" key="5">
    <source>
        <dbReference type="ARBA" id="ARBA00022705"/>
    </source>
</evidence>
<evidence type="ECO:0000313" key="18">
    <source>
        <dbReference type="Proteomes" id="UP000585327"/>
    </source>
</evidence>
<feature type="binding site" evidence="14">
    <location>
        <position position="474"/>
    </location>
    <ligand>
        <name>Zn(2+)</name>
        <dbReference type="ChEBI" id="CHEBI:29105"/>
    </ligand>
</feature>
<dbReference type="CDD" id="cd00114">
    <property type="entry name" value="LIGANc"/>
    <property type="match status" value="1"/>
</dbReference>
<reference evidence="17 18" key="1">
    <citation type="submission" date="2020-06" db="EMBL/GenBank/DDBJ databases">
        <title>Dysbiosis in marine aquaculture revealed through microbiome analysis: reverse ecology for environmental sustainability.</title>
        <authorList>
            <person name="Haro-Moreno J.M."/>
            <person name="Coutinho F.H."/>
            <person name="Zaragoza-Solas A."/>
            <person name="Picazo A."/>
            <person name="Almagro-Moreno S."/>
            <person name="Lopez-Perez M."/>
        </authorList>
    </citation>
    <scope>NUCLEOTIDE SEQUENCE [LARGE SCALE GENOMIC DNA]</scope>
    <source>
        <strain evidence="17">MCMED-G42</strain>
    </source>
</reference>
<dbReference type="InterPro" id="IPR010994">
    <property type="entry name" value="RuvA_2-like"/>
</dbReference>
<feature type="binding site" evidence="14">
    <location>
        <position position="314"/>
    </location>
    <ligand>
        <name>NAD(+)</name>
        <dbReference type="ChEBI" id="CHEBI:57540"/>
    </ligand>
</feature>
<dbReference type="HAMAP" id="MF_01588">
    <property type="entry name" value="DNA_ligase_A"/>
    <property type="match status" value="1"/>
</dbReference>
<dbReference type="InterPro" id="IPR018239">
    <property type="entry name" value="DNA_ligase_AS"/>
</dbReference>
<dbReference type="InterPro" id="IPR001357">
    <property type="entry name" value="BRCT_dom"/>
</dbReference>
<evidence type="ECO:0000256" key="9">
    <source>
        <dbReference type="ARBA" id="ARBA00022842"/>
    </source>
</evidence>
<dbReference type="Proteomes" id="UP000585327">
    <property type="component" value="Unassembled WGS sequence"/>
</dbReference>